<gene>
    <name evidence="2" type="ORF">HDK90DRAFT_153676</name>
</gene>
<evidence type="ECO:0000313" key="3">
    <source>
        <dbReference type="Proteomes" id="UP001492380"/>
    </source>
</evidence>
<keyword evidence="3" id="KW-1185">Reference proteome</keyword>
<feature type="compositionally biased region" description="Basic and acidic residues" evidence="1">
    <location>
        <begin position="182"/>
        <end position="194"/>
    </location>
</feature>
<dbReference type="Proteomes" id="UP001492380">
    <property type="component" value="Unassembled WGS sequence"/>
</dbReference>
<feature type="compositionally biased region" description="Low complexity" evidence="1">
    <location>
        <begin position="236"/>
        <end position="247"/>
    </location>
</feature>
<proteinExistence type="predicted"/>
<feature type="region of interest" description="Disordered" evidence="1">
    <location>
        <begin position="182"/>
        <end position="254"/>
    </location>
</feature>
<evidence type="ECO:0000313" key="2">
    <source>
        <dbReference type="EMBL" id="KAK8244360.1"/>
    </source>
</evidence>
<protein>
    <submittedName>
        <fullName evidence="2">Uncharacterized protein</fullName>
    </submittedName>
</protein>
<evidence type="ECO:0000256" key="1">
    <source>
        <dbReference type="SAM" id="MobiDB-lite"/>
    </source>
</evidence>
<dbReference type="EMBL" id="JBBWRZ010000002">
    <property type="protein sequence ID" value="KAK8244360.1"/>
    <property type="molecule type" value="Genomic_DNA"/>
</dbReference>
<sequence length="254" mass="28496">MNKGILETRKVNNSRVRGREMGLMNFVGIFESRRCTARCTARCGLGIVNNNPPSHSRRRALSTNSTSISRFDSITAYQLFITVLPTMEPESNKMSSKELQLIEELNKMRLEQLQIIQDWEEELTKIAMVEKTKNVLAKIKSKDQLEECLSYLIDYFISQGTPMTTLEGYGFDWQQFQKDMKEKAGCKDGTRQDGEAQNNNVDTPKPNGPGMALSGPSRLQVNITRALEDMSDTINSSESSEATQTSSPHQADAA</sequence>
<organism evidence="2 3">
    <name type="scientific">Phyllosticta capitalensis</name>
    <dbReference type="NCBI Taxonomy" id="121624"/>
    <lineage>
        <taxon>Eukaryota</taxon>
        <taxon>Fungi</taxon>
        <taxon>Dikarya</taxon>
        <taxon>Ascomycota</taxon>
        <taxon>Pezizomycotina</taxon>
        <taxon>Dothideomycetes</taxon>
        <taxon>Dothideomycetes incertae sedis</taxon>
        <taxon>Botryosphaeriales</taxon>
        <taxon>Phyllostictaceae</taxon>
        <taxon>Phyllosticta</taxon>
    </lineage>
</organism>
<reference evidence="2 3" key="1">
    <citation type="submission" date="2024-04" db="EMBL/GenBank/DDBJ databases">
        <title>Phyllosticta paracitricarpa is synonymous to the EU quarantine fungus P. citricarpa based on phylogenomic analyses.</title>
        <authorList>
            <consortium name="Lawrence Berkeley National Laboratory"/>
            <person name="Van Ingen-Buijs V.A."/>
            <person name="Van Westerhoven A.C."/>
            <person name="Haridas S."/>
            <person name="Skiadas P."/>
            <person name="Martin F."/>
            <person name="Groenewald J.Z."/>
            <person name="Crous P.W."/>
            <person name="Seidl M.F."/>
        </authorList>
    </citation>
    <scope>NUCLEOTIDE SEQUENCE [LARGE SCALE GENOMIC DNA]</scope>
    <source>
        <strain evidence="2 3">CBS 123374</strain>
    </source>
</reference>
<name>A0ABR1Z0U8_9PEZI</name>
<comment type="caution">
    <text evidence="2">The sequence shown here is derived from an EMBL/GenBank/DDBJ whole genome shotgun (WGS) entry which is preliminary data.</text>
</comment>
<accession>A0ABR1Z0U8</accession>